<proteinExistence type="inferred from homology"/>
<dbReference type="RefSeq" id="XP_038069724.1">
    <property type="nucleotide sequence ID" value="XM_038213796.1"/>
</dbReference>
<evidence type="ECO:0000313" key="7">
    <source>
        <dbReference type="Proteomes" id="UP000887568"/>
    </source>
</evidence>
<dbReference type="GO" id="GO:0016018">
    <property type="term" value="F:cyclosporin A binding"/>
    <property type="evidence" value="ECO:0007669"/>
    <property type="project" value="TreeGrafter"/>
</dbReference>
<evidence type="ECO:0000256" key="1">
    <source>
        <dbReference type="ARBA" id="ARBA00000971"/>
    </source>
</evidence>
<comment type="similarity">
    <text evidence="4">Belongs to the cyclophilin-type PPIase family.</text>
</comment>
<evidence type="ECO:0000256" key="4">
    <source>
        <dbReference type="RuleBase" id="RU363019"/>
    </source>
</evidence>
<keyword evidence="4" id="KW-0732">Signal</keyword>
<dbReference type="PROSITE" id="PS00170">
    <property type="entry name" value="CSA_PPIASE_1"/>
    <property type="match status" value="1"/>
</dbReference>
<feature type="chain" id="PRO_5038162154" description="Peptidyl-prolyl cis-trans isomerase" evidence="4">
    <location>
        <begin position="20"/>
        <end position="221"/>
    </location>
</feature>
<feature type="domain" description="PPIase cyclophilin-type" evidence="5">
    <location>
        <begin position="39"/>
        <end position="196"/>
    </location>
</feature>
<comment type="function">
    <text evidence="4">PPIases accelerate the folding of proteins. It catalyzes the cis-trans isomerization of proline imidic peptide bonds in oligopeptides.</text>
</comment>
<dbReference type="GO" id="GO:0006457">
    <property type="term" value="P:protein folding"/>
    <property type="evidence" value="ECO:0007669"/>
    <property type="project" value="InterPro"/>
</dbReference>
<dbReference type="GO" id="GO:0003755">
    <property type="term" value="F:peptidyl-prolyl cis-trans isomerase activity"/>
    <property type="evidence" value="ECO:0007669"/>
    <property type="project" value="UniProtKB-UniRule"/>
</dbReference>
<dbReference type="Gene3D" id="2.40.100.10">
    <property type="entry name" value="Cyclophilin-like"/>
    <property type="match status" value="1"/>
</dbReference>
<dbReference type="GO" id="GO:0005737">
    <property type="term" value="C:cytoplasm"/>
    <property type="evidence" value="ECO:0007669"/>
    <property type="project" value="TreeGrafter"/>
</dbReference>
<organism evidence="6 7">
    <name type="scientific">Patiria miniata</name>
    <name type="common">Bat star</name>
    <name type="synonym">Asterina miniata</name>
    <dbReference type="NCBI Taxonomy" id="46514"/>
    <lineage>
        <taxon>Eukaryota</taxon>
        <taxon>Metazoa</taxon>
        <taxon>Echinodermata</taxon>
        <taxon>Eleutherozoa</taxon>
        <taxon>Asterozoa</taxon>
        <taxon>Asteroidea</taxon>
        <taxon>Valvatacea</taxon>
        <taxon>Valvatida</taxon>
        <taxon>Asterinidae</taxon>
        <taxon>Patiria</taxon>
    </lineage>
</organism>
<dbReference type="PROSITE" id="PS50072">
    <property type="entry name" value="CSA_PPIASE_2"/>
    <property type="match status" value="1"/>
</dbReference>
<dbReference type="OrthoDB" id="193499at2759"/>
<dbReference type="PANTHER" id="PTHR11071">
    <property type="entry name" value="PEPTIDYL-PROLYL CIS-TRANS ISOMERASE"/>
    <property type="match status" value="1"/>
</dbReference>
<accession>A0A914B1Q1</accession>
<feature type="signal peptide" evidence="4">
    <location>
        <begin position="1"/>
        <end position="19"/>
    </location>
</feature>
<dbReference type="OMA" id="FIAMANR"/>
<keyword evidence="3 4" id="KW-0413">Isomerase</keyword>
<comment type="catalytic activity">
    <reaction evidence="1 4">
        <text>[protein]-peptidylproline (omega=180) = [protein]-peptidylproline (omega=0)</text>
        <dbReference type="Rhea" id="RHEA:16237"/>
        <dbReference type="Rhea" id="RHEA-COMP:10747"/>
        <dbReference type="Rhea" id="RHEA-COMP:10748"/>
        <dbReference type="ChEBI" id="CHEBI:83833"/>
        <dbReference type="ChEBI" id="CHEBI:83834"/>
        <dbReference type="EC" id="5.2.1.8"/>
    </reaction>
</comment>
<dbReference type="EC" id="5.2.1.8" evidence="4"/>
<dbReference type="AlphaFoldDB" id="A0A914B1Q1"/>
<dbReference type="FunFam" id="2.40.100.10:FF:000001">
    <property type="entry name" value="Peptidyl-prolyl cis-trans isomerase"/>
    <property type="match status" value="1"/>
</dbReference>
<evidence type="ECO:0000313" key="6">
    <source>
        <dbReference type="EnsemblMetazoa" id="XP_038069724.1"/>
    </source>
</evidence>
<reference evidence="6" key="1">
    <citation type="submission" date="2022-11" db="UniProtKB">
        <authorList>
            <consortium name="EnsemblMetazoa"/>
        </authorList>
    </citation>
    <scope>IDENTIFICATION</scope>
</reference>
<name>A0A914B1Q1_PATMI</name>
<dbReference type="PRINTS" id="PR00153">
    <property type="entry name" value="CSAPPISMRASE"/>
</dbReference>
<keyword evidence="2 4" id="KW-0697">Rotamase</keyword>
<evidence type="ECO:0000256" key="2">
    <source>
        <dbReference type="ARBA" id="ARBA00023110"/>
    </source>
</evidence>
<dbReference type="InterPro" id="IPR020892">
    <property type="entry name" value="Cyclophilin-type_PPIase_CS"/>
</dbReference>
<dbReference type="PANTHER" id="PTHR11071:SF561">
    <property type="entry name" value="PEPTIDYL-PROLYL CIS-TRANS ISOMERASE D-RELATED"/>
    <property type="match status" value="1"/>
</dbReference>
<dbReference type="InterPro" id="IPR029000">
    <property type="entry name" value="Cyclophilin-like_dom_sf"/>
</dbReference>
<evidence type="ECO:0000259" key="5">
    <source>
        <dbReference type="PROSITE" id="PS50072"/>
    </source>
</evidence>
<dbReference type="Pfam" id="PF00160">
    <property type="entry name" value="Pro_isomerase"/>
    <property type="match status" value="1"/>
</dbReference>
<dbReference type="GeneID" id="119738828"/>
<dbReference type="EnsemblMetazoa" id="XM_038213796.1">
    <property type="protein sequence ID" value="XP_038069724.1"/>
    <property type="gene ID" value="LOC119738828"/>
</dbReference>
<dbReference type="SUPFAM" id="SSF50891">
    <property type="entry name" value="Cyclophilin-like"/>
    <property type="match status" value="1"/>
</dbReference>
<dbReference type="InterPro" id="IPR002130">
    <property type="entry name" value="Cyclophilin-type_PPIase_dom"/>
</dbReference>
<keyword evidence="7" id="KW-1185">Reference proteome</keyword>
<protein>
    <recommendedName>
        <fullName evidence="4">Peptidyl-prolyl cis-trans isomerase</fullName>
        <shortName evidence="4">PPIase</shortName>
        <ecNumber evidence="4">5.2.1.8</ecNumber>
    </recommendedName>
</protein>
<dbReference type="Proteomes" id="UP000887568">
    <property type="component" value="Unplaced"/>
</dbReference>
<sequence length="221" mass="24111">MNHLLATLVACILVAYTSAKPNSDSSGKDVKAIVTDKVYFDIQIDNKDKGRIVIGLFGEATPLTVKNFLNYAKTAKENTYKGTHFHRVIKDFLIQGGDVAMHDGSGSISIYGKYFNDENFDLQHYGPGWLSMANAGPDTNGCQFFITTVKTPWLDGKHTVFAKVLEGMDVVKAIEEVATDDQDRPLKPAVIWECGILDVDAPFEVEKAGVEVEGVAGPPVV</sequence>
<evidence type="ECO:0000256" key="3">
    <source>
        <dbReference type="ARBA" id="ARBA00023235"/>
    </source>
</evidence>